<comment type="caution">
    <text evidence="3">The sequence shown here is derived from an EMBL/GenBank/DDBJ whole genome shotgun (WGS) entry which is preliminary data.</text>
</comment>
<feature type="compositionally biased region" description="Basic and acidic residues" evidence="1">
    <location>
        <begin position="794"/>
        <end position="807"/>
    </location>
</feature>
<gene>
    <name evidence="3" type="ORF">BJ980_002591</name>
</gene>
<keyword evidence="4" id="KW-1185">Reference proteome</keyword>
<name>A0A7Y9UPJ2_9ACTN</name>
<dbReference type="AlphaFoldDB" id="A0A7Y9UPJ2"/>
<dbReference type="Pfam" id="PF20211">
    <property type="entry name" value="DUF6571"/>
    <property type="match status" value="1"/>
</dbReference>
<dbReference type="Proteomes" id="UP000540656">
    <property type="component" value="Unassembled WGS sequence"/>
</dbReference>
<dbReference type="InterPro" id="IPR046701">
    <property type="entry name" value="DUF6571"/>
</dbReference>
<sequence>MGLTAKTLLSWTPADLAGLGDTLVTKRKTLIDLNDEILAAEPPETWSDEAATAARTNHSDLSTRLADMVAEVSQVTTEVDEAEISLTKAKADLESALGTARSRGMTVNLTTGTVNPPEGDTDVTQGEVDEIAALISDALTDADNADTALSAVLTRAHNSSYDGGDGSLADAALPAHMRDMTDAELVQYALDHPDQVDNFISAYPERVRQDLGDKLGEMGTDIADNGSDDYPAYVDLLEAYGDDEVVATSQLETMGPENFIDLSGRIIGADTDDSTKSDLQKALGNVLANGTRGTAATDDTGSPSHVSSDWIDALLERGEERIPIPGMDSDGGKHTYIRGYQLLGPLLGTGDHGEGFLDRVGDGMYEFEREWVKEHGNTPWGQVTQAIDGPGAGTRAGYIPNPPLDIDFTDGSGTDKPLGHDPMAGLMEALTRNPEAAREFFAPSDHDDSNGLERVDYLLTDRDWPQGFAVDMEADDYRHEFPSSMSTLGDALEAATTVDANDRSVLIVESIVDETYTDFTSEGKQGKFSEENTLDPSVREQLSRVLGRYMPSVHTALGSDPSAGDLTPGYVFDDARFNTGGEDGGNATRFVLAELAKDAEGREILRGMSNATALDALNGRLHGVDTPGSAETDIDPVARVNGEVLGSIDFGASTEIAQDNLSKDEAYNARIDGYVDLGTAVLGELDPGKVPLTGYLTDQVAEAIKEGLHQDSTGETNLLTSRLFEGSHEANAHLVRDAYWHNMPAEAYPEGMGPKTNLDDLTPEQQRKYSEWLTTSDWGQRLDTEMGRAGDSTDDGRERAKSRLENY</sequence>
<evidence type="ECO:0000259" key="2">
    <source>
        <dbReference type="Pfam" id="PF20211"/>
    </source>
</evidence>
<organism evidence="3 4">
    <name type="scientific">Nocardioides daedukensis</name>
    <dbReference type="NCBI Taxonomy" id="634462"/>
    <lineage>
        <taxon>Bacteria</taxon>
        <taxon>Bacillati</taxon>
        <taxon>Actinomycetota</taxon>
        <taxon>Actinomycetes</taxon>
        <taxon>Propionibacteriales</taxon>
        <taxon>Nocardioidaceae</taxon>
        <taxon>Nocardioides</taxon>
    </lineage>
</organism>
<feature type="domain" description="DUF6571" evidence="2">
    <location>
        <begin position="230"/>
        <end position="564"/>
    </location>
</feature>
<reference evidence="3 4" key="1">
    <citation type="submission" date="2020-07" db="EMBL/GenBank/DDBJ databases">
        <title>Sequencing the genomes of 1000 actinobacteria strains.</title>
        <authorList>
            <person name="Klenk H.-P."/>
        </authorList>
    </citation>
    <scope>NUCLEOTIDE SEQUENCE [LARGE SCALE GENOMIC DNA]</scope>
    <source>
        <strain evidence="3 4">DSM 23819</strain>
    </source>
</reference>
<evidence type="ECO:0000256" key="1">
    <source>
        <dbReference type="SAM" id="MobiDB-lite"/>
    </source>
</evidence>
<feature type="region of interest" description="Disordered" evidence="1">
    <location>
        <begin position="780"/>
        <end position="807"/>
    </location>
</feature>
<protein>
    <recommendedName>
        <fullName evidence="2">DUF6571 domain-containing protein</fullName>
    </recommendedName>
</protein>
<evidence type="ECO:0000313" key="3">
    <source>
        <dbReference type="EMBL" id="NYG59668.1"/>
    </source>
</evidence>
<dbReference type="RefSeq" id="WP_179502690.1">
    <property type="nucleotide sequence ID" value="NZ_JACCAA010000001.1"/>
</dbReference>
<accession>A0A7Y9UPJ2</accession>
<dbReference type="EMBL" id="JACCAA010000001">
    <property type="protein sequence ID" value="NYG59668.1"/>
    <property type="molecule type" value="Genomic_DNA"/>
</dbReference>
<evidence type="ECO:0000313" key="4">
    <source>
        <dbReference type="Proteomes" id="UP000540656"/>
    </source>
</evidence>
<proteinExistence type="predicted"/>